<dbReference type="OMA" id="IETRYDM"/>
<dbReference type="EC" id="2.7.1.59" evidence="2"/>
<evidence type="ECO:0000256" key="4">
    <source>
        <dbReference type="ARBA" id="ARBA00031123"/>
    </source>
</evidence>
<dbReference type="GeneID" id="6756052"/>
<name>B3S3J0_TRIAD</name>
<dbReference type="PhylomeDB" id="B3S3J0"/>
<gene>
    <name evidence="6" type="ORF">TRIADDRAFT_58741</name>
</gene>
<protein>
    <recommendedName>
        <fullName evidence="3">N-acetyl-D-glucosamine kinase</fullName>
        <ecNumber evidence="2">2.7.1.59</ecNumber>
    </recommendedName>
    <alternativeName>
        <fullName evidence="4">GlcNAc kinase</fullName>
    </alternativeName>
</protein>
<dbReference type="Gene3D" id="3.30.420.40">
    <property type="match status" value="1"/>
</dbReference>
<keyword evidence="7" id="KW-1185">Reference proteome</keyword>
<dbReference type="HOGENOM" id="CLU_016274_0_0_1"/>
<dbReference type="Pfam" id="PF01869">
    <property type="entry name" value="BcrAD_BadFG"/>
    <property type="match status" value="1"/>
</dbReference>
<dbReference type="EMBL" id="DS985248">
    <property type="protein sequence ID" value="EDV22803.1"/>
    <property type="molecule type" value="Genomic_DNA"/>
</dbReference>
<sequence length="341" mass="37817">MIIMDSTGQIMGRSYGTGTNPWTTSWMLIDKDELVFATMLIGRDECVDKIKELSDECKRNAGLSQDQQLQILGMSISGTESQSTQDEIIGKLHDRYPNLSKSYYMCNDTFGSLATGFEAGIVLISGTGSNCLLINSDGTTRNCGGWGHQLGDHGGGYWIAHKAITTIYYHWDNFELSKHDIGKVEKLLREYFHVEDKNDILPHFYTKFEKGFVAKFCTALAEVANTGDPLACEIFKEAGYTLGRHVAAVSPFIEKPLLEQENGVAILCVGSVWKGWNLLKAGFLQGIHSTTDSQRLIKKFQLATLKESCAVGAAILAVKDKKDQLVVDCSKNVDIFFKHTF</sequence>
<dbReference type="OrthoDB" id="311172at2759"/>
<dbReference type="PANTHER" id="PTHR12862:SF0">
    <property type="entry name" value="N-ACETYL-D-GLUCOSAMINE KINASE"/>
    <property type="match status" value="1"/>
</dbReference>
<dbReference type="InterPro" id="IPR043129">
    <property type="entry name" value="ATPase_NBD"/>
</dbReference>
<accession>B3S3J0</accession>
<dbReference type="InterPro" id="IPR002731">
    <property type="entry name" value="ATPase_BadF"/>
</dbReference>
<dbReference type="SUPFAM" id="SSF53067">
    <property type="entry name" value="Actin-like ATPase domain"/>
    <property type="match status" value="2"/>
</dbReference>
<comment type="similarity">
    <text evidence="1">Belongs to the eukaryotic-type N-acetylglucosamine kinase family.</text>
</comment>
<evidence type="ECO:0000259" key="5">
    <source>
        <dbReference type="Pfam" id="PF01869"/>
    </source>
</evidence>
<dbReference type="PANTHER" id="PTHR12862">
    <property type="entry name" value="BADF TYPE ATPASE DOMAIN-CONTAINING PROTEIN"/>
    <property type="match status" value="1"/>
</dbReference>
<proteinExistence type="inferred from homology"/>
<dbReference type="eggNOG" id="KOG1794">
    <property type="taxonomic scope" value="Eukaryota"/>
</dbReference>
<dbReference type="KEGG" id="tad:TRIADDRAFT_58741"/>
<feature type="domain" description="ATPase BadF/BadG/BcrA/BcrD type" evidence="5">
    <location>
        <begin position="2"/>
        <end position="281"/>
    </location>
</feature>
<dbReference type="InParanoid" id="B3S3J0"/>
<dbReference type="FunCoup" id="B3S3J0">
    <property type="interactions" value="1120"/>
</dbReference>
<evidence type="ECO:0000313" key="6">
    <source>
        <dbReference type="EMBL" id="EDV22803.1"/>
    </source>
</evidence>
<dbReference type="InterPro" id="IPR039758">
    <property type="entry name" value="NAGK-like"/>
</dbReference>
<dbReference type="AlphaFoldDB" id="B3S3J0"/>
<dbReference type="STRING" id="10228.B3S3J0"/>
<dbReference type="CDD" id="cd24078">
    <property type="entry name" value="ASKHA_NBD_NAGK_meta"/>
    <property type="match status" value="1"/>
</dbReference>
<dbReference type="RefSeq" id="XP_002114669.1">
    <property type="nucleotide sequence ID" value="XM_002114633.1"/>
</dbReference>
<dbReference type="GO" id="GO:0045127">
    <property type="term" value="F:N-acetylglucosamine kinase activity"/>
    <property type="evidence" value="ECO:0000318"/>
    <property type="project" value="GO_Central"/>
</dbReference>
<reference evidence="6 7" key="1">
    <citation type="journal article" date="2008" name="Nature">
        <title>The Trichoplax genome and the nature of placozoans.</title>
        <authorList>
            <person name="Srivastava M."/>
            <person name="Begovic E."/>
            <person name="Chapman J."/>
            <person name="Putnam N.H."/>
            <person name="Hellsten U."/>
            <person name="Kawashima T."/>
            <person name="Kuo A."/>
            <person name="Mitros T."/>
            <person name="Salamov A."/>
            <person name="Carpenter M.L."/>
            <person name="Signorovitch A.Y."/>
            <person name="Moreno M.A."/>
            <person name="Kamm K."/>
            <person name="Grimwood J."/>
            <person name="Schmutz J."/>
            <person name="Shapiro H."/>
            <person name="Grigoriev I.V."/>
            <person name="Buss L.W."/>
            <person name="Schierwater B."/>
            <person name="Dellaporta S.L."/>
            <person name="Rokhsar D.S."/>
        </authorList>
    </citation>
    <scope>NUCLEOTIDE SEQUENCE [LARGE SCALE GENOMIC DNA]</scope>
    <source>
        <strain evidence="6 7">Grell-BS-1999</strain>
    </source>
</reference>
<evidence type="ECO:0000256" key="3">
    <source>
        <dbReference type="ARBA" id="ARBA00014974"/>
    </source>
</evidence>
<dbReference type="Proteomes" id="UP000009022">
    <property type="component" value="Unassembled WGS sequence"/>
</dbReference>
<evidence type="ECO:0000256" key="2">
    <source>
        <dbReference type="ARBA" id="ARBA00012122"/>
    </source>
</evidence>
<organism evidence="6 7">
    <name type="scientific">Trichoplax adhaerens</name>
    <name type="common">Trichoplax reptans</name>
    <dbReference type="NCBI Taxonomy" id="10228"/>
    <lineage>
        <taxon>Eukaryota</taxon>
        <taxon>Metazoa</taxon>
        <taxon>Placozoa</taxon>
        <taxon>Uniplacotomia</taxon>
        <taxon>Trichoplacea</taxon>
        <taxon>Trichoplacidae</taxon>
        <taxon>Trichoplax</taxon>
    </lineage>
</organism>
<evidence type="ECO:0000313" key="7">
    <source>
        <dbReference type="Proteomes" id="UP000009022"/>
    </source>
</evidence>
<evidence type="ECO:0000256" key="1">
    <source>
        <dbReference type="ARBA" id="ARBA00006198"/>
    </source>
</evidence>
<dbReference type="CTD" id="6756052"/>